<dbReference type="RefSeq" id="XP_004034721.1">
    <property type="nucleotide sequence ID" value="XM_004034673.1"/>
</dbReference>
<dbReference type="InterPro" id="IPR007886">
    <property type="entry name" value="AlaDH/PNT_N"/>
</dbReference>
<dbReference type="SUPFAM" id="SSF52283">
    <property type="entry name" value="Formate/glycerate dehydrogenase catalytic domain-like"/>
    <property type="match status" value="1"/>
</dbReference>
<dbReference type="Gene3D" id="3.30.70.2690">
    <property type="entry name" value="LOR/SDH bifunctional enzyme, conserved domain"/>
    <property type="match status" value="1"/>
</dbReference>
<dbReference type="GO" id="GO:0005737">
    <property type="term" value="C:cytoplasm"/>
    <property type="evidence" value="ECO:0007669"/>
    <property type="project" value="TreeGrafter"/>
</dbReference>
<dbReference type="PANTHER" id="PTHR11133">
    <property type="entry name" value="SACCHAROPINE DEHYDROGENASE"/>
    <property type="match status" value="1"/>
</dbReference>
<name>G0QU69_ICHMU</name>
<dbReference type="eggNOG" id="KOG0172">
    <property type="taxonomic scope" value="Eukaryota"/>
</dbReference>
<dbReference type="InterPro" id="IPR051168">
    <property type="entry name" value="AASS"/>
</dbReference>
<dbReference type="FunFam" id="3.40.50.720:FF:000087">
    <property type="entry name" value="alpha-aminoadipic semialdehyde synthase, mitochondrial"/>
    <property type="match status" value="1"/>
</dbReference>
<dbReference type="InParanoid" id="G0QU69"/>
<evidence type="ECO:0000259" key="3">
    <source>
        <dbReference type="SMART" id="SM01002"/>
    </source>
</evidence>
<dbReference type="EMBL" id="GL983902">
    <property type="protein sequence ID" value="EGR31235.1"/>
    <property type="molecule type" value="Genomic_DNA"/>
</dbReference>
<dbReference type="GeneID" id="14907372"/>
<dbReference type="GO" id="GO:0047130">
    <property type="term" value="F:saccharopine dehydrogenase (NADP+, L-lysine-forming) activity"/>
    <property type="evidence" value="ECO:0007669"/>
    <property type="project" value="UniProtKB-EC"/>
</dbReference>
<dbReference type="Proteomes" id="UP000008983">
    <property type="component" value="Unassembled WGS sequence"/>
</dbReference>
<keyword evidence="6" id="KW-1185">Reference proteome</keyword>
<keyword evidence="2" id="KW-0520">NAD</keyword>
<organism evidence="5 6">
    <name type="scientific">Ichthyophthirius multifiliis</name>
    <name type="common">White spot disease agent</name>
    <name type="synonym">Ich</name>
    <dbReference type="NCBI Taxonomy" id="5932"/>
    <lineage>
        <taxon>Eukaryota</taxon>
        <taxon>Sar</taxon>
        <taxon>Alveolata</taxon>
        <taxon>Ciliophora</taxon>
        <taxon>Intramacronucleata</taxon>
        <taxon>Oligohymenophorea</taxon>
        <taxon>Hymenostomatida</taxon>
        <taxon>Ophryoglenina</taxon>
        <taxon>Ichthyophthirius</taxon>
    </lineage>
</organism>
<dbReference type="Pfam" id="PF01262">
    <property type="entry name" value="AlaDh_PNT_C"/>
    <property type="match status" value="1"/>
</dbReference>
<keyword evidence="1 5" id="KW-0560">Oxidoreductase</keyword>
<dbReference type="Pfam" id="PF05222">
    <property type="entry name" value="AlaDh_PNT_N"/>
    <property type="match status" value="1"/>
</dbReference>
<protein>
    <submittedName>
        <fullName evidence="5">Lysine-ketoglutarate reductase saccharopine dehydrogenase bifunctional enzyme, putative</fullName>
        <ecNumber evidence="5">1.5.1.8</ecNumber>
    </submittedName>
</protein>
<evidence type="ECO:0000259" key="4">
    <source>
        <dbReference type="SMART" id="SM01003"/>
    </source>
</evidence>
<feature type="domain" description="Alanine dehydrogenase/pyridine nucleotide transhydrogenase NAD(H)-binding" evidence="3">
    <location>
        <begin position="181"/>
        <end position="380"/>
    </location>
</feature>
<dbReference type="STRING" id="857967.G0QU69"/>
<evidence type="ECO:0000256" key="2">
    <source>
        <dbReference type="ARBA" id="ARBA00023027"/>
    </source>
</evidence>
<dbReference type="OMA" id="LATNCEH"/>
<dbReference type="GO" id="GO:0019878">
    <property type="term" value="P:lysine biosynthetic process via aminoadipic acid"/>
    <property type="evidence" value="ECO:0007669"/>
    <property type="project" value="TreeGrafter"/>
</dbReference>
<dbReference type="PANTHER" id="PTHR11133:SF22">
    <property type="entry name" value="ALPHA-AMINOADIPIC SEMIALDEHYDE SYNTHASE, MITOCHONDRIAL"/>
    <property type="match status" value="1"/>
</dbReference>
<evidence type="ECO:0000256" key="1">
    <source>
        <dbReference type="ARBA" id="ARBA00023002"/>
    </source>
</evidence>
<reference evidence="5 6" key="1">
    <citation type="submission" date="2011-07" db="EMBL/GenBank/DDBJ databases">
        <authorList>
            <person name="Coyne R."/>
            <person name="Brami D."/>
            <person name="Johnson J."/>
            <person name="Hostetler J."/>
            <person name="Hannick L."/>
            <person name="Clark T."/>
            <person name="Cassidy-Hanley D."/>
            <person name="Inman J."/>
        </authorList>
    </citation>
    <scope>NUCLEOTIDE SEQUENCE [LARGE SCALE GENOMIC DNA]</scope>
    <source>
        <strain evidence="5 6">G5</strain>
    </source>
</reference>
<evidence type="ECO:0000313" key="6">
    <source>
        <dbReference type="Proteomes" id="UP000008983"/>
    </source>
</evidence>
<dbReference type="OrthoDB" id="10059875at2759"/>
<sequence>MSQNNNQIIYIGIRREDKSHWERRVAIIPDHVKQIQSMNPHIRFIVQPCNKRIFSNKEYEKSGATISEDLSPCVLIVGVKEVPIEKLLDHKTYMFFSHTIKAQHQNMPTLDKILEKHIRLIDYEKITDEHNNRLIAFGRFAGIAGAIDFLSGFGQFLITKQLSTAFLNISLSYKYFNLKQANLQLKMVGKQLQDQEIPYDLRPLIFAVTGTGRCAKGAWEVLENFPIIKVNPDDLEALVQNQDNPQHACHIYVCQIEAQHMAEHIYEKENFNKKDYYENPHNYVQKFAQKYLPYISCIFNNMYWERKYPRLISDQDIKELAEQGQSRLLGVSDVSCDFEGSIEFLKKFTTPDMPFYVYEPISKKIHDDLFYRKNGILYLALDFLPCELPYDASCHFSSQLLNWIQNIAQSDIDKPLEQSGLEDCIKKAVITHQGELTYKYRYIHKLRKANEEVLKQENLMKSQKLGERVISFQSLKIEGHLFDTNAINKILDICQQYKMKFHVAEINAGQTDEQTSNFILQLFGSNKENMIFVLEEIENLAKQINLKIDQSNY</sequence>
<dbReference type="Pfam" id="PF04455">
    <property type="entry name" value="Saccharop_dh_N"/>
    <property type="match status" value="1"/>
</dbReference>
<dbReference type="AlphaFoldDB" id="G0QU69"/>
<dbReference type="InterPro" id="IPR007545">
    <property type="entry name" value="LOR/SDH_bifunc_enz_cons_dom"/>
</dbReference>
<gene>
    <name evidence="5" type="ORF">IMG5_115210</name>
</gene>
<evidence type="ECO:0000313" key="5">
    <source>
        <dbReference type="EMBL" id="EGR31235.1"/>
    </source>
</evidence>
<accession>G0QU69</accession>
<dbReference type="Gene3D" id="3.40.50.720">
    <property type="entry name" value="NAD(P)-binding Rossmann-like Domain"/>
    <property type="match status" value="2"/>
</dbReference>
<dbReference type="CDD" id="cd12189">
    <property type="entry name" value="LKR_SDH_like"/>
    <property type="match status" value="1"/>
</dbReference>
<feature type="domain" description="Alanine dehydrogenase/pyridine nucleotide transhydrogenase N-terminal" evidence="4">
    <location>
        <begin position="12"/>
        <end position="144"/>
    </location>
</feature>
<dbReference type="SMART" id="SM01003">
    <property type="entry name" value="AlaDh_PNT_N"/>
    <property type="match status" value="1"/>
</dbReference>
<dbReference type="InterPro" id="IPR043009">
    <property type="entry name" value="LOR/SDH_bifunc_enz_cons_dom_sf"/>
</dbReference>
<dbReference type="InterPro" id="IPR007698">
    <property type="entry name" value="AlaDH/PNT_NAD(H)-bd"/>
</dbReference>
<dbReference type="EC" id="1.5.1.8" evidence="5"/>
<proteinExistence type="predicted"/>
<dbReference type="SMART" id="SM01002">
    <property type="entry name" value="AlaDh_PNT_C"/>
    <property type="match status" value="1"/>
</dbReference>